<evidence type="ECO:0000313" key="4">
    <source>
        <dbReference type="EMBL" id="MBF0870355.1"/>
    </source>
</evidence>
<dbReference type="PANTHER" id="PTHR46401:SF2">
    <property type="entry name" value="GLYCOSYLTRANSFERASE WBBK-RELATED"/>
    <property type="match status" value="1"/>
</dbReference>
<evidence type="ECO:0000259" key="3">
    <source>
        <dbReference type="Pfam" id="PF12000"/>
    </source>
</evidence>
<dbReference type="AlphaFoldDB" id="A0A9Q2FL01"/>
<dbReference type="Proteomes" id="UP000661006">
    <property type="component" value="Unassembled WGS sequence"/>
</dbReference>
<name>A0A9Q2FL01_GLUJA</name>
<accession>A0A9Q2FL01</accession>
<comment type="caution">
    <text evidence="4">The sequence shown here is derived from an EMBL/GenBank/DDBJ whole genome shotgun (WGS) entry which is preliminary data.</text>
</comment>
<dbReference type="CDD" id="cd03818">
    <property type="entry name" value="GT4_ExpC-like"/>
    <property type="match status" value="1"/>
</dbReference>
<dbReference type="GO" id="GO:0016757">
    <property type="term" value="F:glycosyltransferase activity"/>
    <property type="evidence" value="ECO:0007669"/>
    <property type="project" value="InterPro"/>
</dbReference>
<evidence type="ECO:0000259" key="2">
    <source>
        <dbReference type="Pfam" id="PF00534"/>
    </source>
</evidence>
<sequence length="411" mass="46283">MRYLFVHQNFPGQFLHFVRHLHEQGGHEIVFISEANAGEIPGVRRAVYRVPRLPSSATHPHLREFEYGLLRAEAVATAAKTLKGLGYVPDIIIGHHGWGELLNLVDVFPGCPILGYFEFFYHTDRNDVGFDPEFPPSPDLAAAVRVKNAINLQALSLPNGYGQTPTQFQKSTYPGWAQDRISLLREGVNLELCQPDAQARRRNLVINGVKISPRDALVTYVARNLEPYRGFHSVMRALPRILDERKDAQVILVGGDQVSYGAPPPDRGSWKDIMLKELEDKLDLSRIHFVGKVAYDDFRNLLKRSDAHLYLTYPFVASWSLREAMATGCPIIGSDTAPVSEFITDGVTGRLVPFLEPDRIAETVLELLEDRKQARRLGQGARGYAEAELSLKDYLQRYDALVRDVVSQNRL</sequence>
<dbReference type="EMBL" id="JABCQN010000002">
    <property type="protein sequence ID" value="MBF0870355.1"/>
    <property type="molecule type" value="Genomic_DNA"/>
</dbReference>
<dbReference type="GO" id="GO:0009103">
    <property type="term" value="P:lipopolysaccharide biosynthetic process"/>
    <property type="evidence" value="ECO:0007669"/>
    <property type="project" value="TreeGrafter"/>
</dbReference>
<feature type="domain" description="Glycosyl transferase family 1" evidence="2">
    <location>
        <begin position="215"/>
        <end position="382"/>
    </location>
</feature>
<dbReference type="InterPro" id="IPR001296">
    <property type="entry name" value="Glyco_trans_1"/>
</dbReference>
<dbReference type="SUPFAM" id="SSF53756">
    <property type="entry name" value="UDP-Glycosyltransferase/glycogen phosphorylase"/>
    <property type="match status" value="1"/>
</dbReference>
<reference evidence="4" key="2">
    <citation type="submission" date="2020-11" db="EMBL/GenBank/DDBJ databases">
        <title>Description of novel Gluconobacter species.</title>
        <authorList>
            <person name="Cleenwerck I."/>
            <person name="Cnockaert M."/>
            <person name="Borremans W."/>
            <person name="Wieme A.D."/>
            <person name="De Vuyst L."/>
            <person name="Vandamme P."/>
        </authorList>
    </citation>
    <scope>NUCLEOTIDE SEQUENCE</scope>
    <source>
        <strain evidence="4">R71697</strain>
    </source>
</reference>
<dbReference type="GeneID" id="81474183"/>
<dbReference type="PANTHER" id="PTHR46401">
    <property type="entry name" value="GLYCOSYLTRANSFERASE WBBK-RELATED"/>
    <property type="match status" value="1"/>
</dbReference>
<dbReference type="Pfam" id="PF12000">
    <property type="entry name" value="Glyco_trans_4_3"/>
    <property type="match status" value="1"/>
</dbReference>
<gene>
    <name evidence="4" type="ORF">HKD32_05705</name>
</gene>
<dbReference type="InterPro" id="IPR022623">
    <property type="entry name" value="Glyco_trans_4"/>
</dbReference>
<proteinExistence type="predicted"/>
<feature type="domain" description="Glycosyl transferase family 4" evidence="3">
    <location>
        <begin position="26"/>
        <end position="191"/>
    </location>
</feature>
<reference evidence="4" key="1">
    <citation type="submission" date="2020-04" db="EMBL/GenBank/DDBJ databases">
        <authorList>
            <person name="Sombolestani A."/>
        </authorList>
    </citation>
    <scope>NUCLEOTIDE SEQUENCE</scope>
    <source>
        <strain evidence="4">R71697</strain>
    </source>
</reference>
<dbReference type="Gene3D" id="3.40.50.2000">
    <property type="entry name" value="Glycogen Phosphorylase B"/>
    <property type="match status" value="2"/>
</dbReference>
<protein>
    <submittedName>
        <fullName evidence="4">Glycosyltransferase</fullName>
    </submittedName>
</protein>
<evidence type="ECO:0000313" key="5">
    <source>
        <dbReference type="Proteomes" id="UP000661006"/>
    </source>
</evidence>
<dbReference type="RefSeq" id="WP_061931963.1">
    <property type="nucleotide sequence ID" value="NZ_JABCQN010000002.1"/>
</dbReference>
<organism evidence="4 5">
    <name type="scientific">Gluconobacter japonicus</name>
    <dbReference type="NCBI Taxonomy" id="376620"/>
    <lineage>
        <taxon>Bacteria</taxon>
        <taxon>Pseudomonadati</taxon>
        <taxon>Pseudomonadota</taxon>
        <taxon>Alphaproteobacteria</taxon>
        <taxon>Acetobacterales</taxon>
        <taxon>Acetobacteraceae</taxon>
        <taxon>Gluconobacter</taxon>
    </lineage>
</organism>
<keyword evidence="1" id="KW-0808">Transferase</keyword>
<evidence type="ECO:0000256" key="1">
    <source>
        <dbReference type="ARBA" id="ARBA00022679"/>
    </source>
</evidence>
<dbReference type="Pfam" id="PF00534">
    <property type="entry name" value="Glycos_transf_1"/>
    <property type="match status" value="1"/>
</dbReference>